<dbReference type="Pfam" id="PF16200">
    <property type="entry name" value="Band_7_C"/>
    <property type="match status" value="1"/>
</dbReference>
<dbReference type="GO" id="GO:0098552">
    <property type="term" value="C:side of membrane"/>
    <property type="evidence" value="ECO:0007669"/>
    <property type="project" value="UniProtKB-ARBA"/>
</dbReference>
<comment type="caution">
    <text evidence="7">The sequence shown here is derived from an EMBL/GenBank/DDBJ whole genome shotgun (WGS) entry which is preliminary data.</text>
</comment>
<gene>
    <name evidence="8" type="ORF">FNF27_00675</name>
    <name evidence="6" type="ORF">FNF29_00016</name>
    <name evidence="7" type="ORF">FNF31_05437</name>
</gene>
<evidence type="ECO:0000313" key="7">
    <source>
        <dbReference type="EMBL" id="KAA0158367.1"/>
    </source>
</evidence>
<evidence type="ECO:0000256" key="1">
    <source>
        <dbReference type="ARBA" id="ARBA00004173"/>
    </source>
</evidence>
<dbReference type="OrthoDB" id="434619at2759"/>
<evidence type="ECO:0000313" key="10">
    <source>
        <dbReference type="Proteomes" id="UP000323011"/>
    </source>
</evidence>
<dbReference type="GO" id="GO:0005739">
    <property type="term" value="C:mitochondrion"/>
    <property type="evidence" value="ECO:0007669"/>
    <property type="project" value="UniProtKB-SubCell"/>
</dbReference>
<dbReference type="InterPro" id="IPR001107">
    <property type="entry name" value="Band_7"/>
</dbReference>
<organism evidence="7 11">
    <name type="scientific">Cafeteria roenbergensis</name>
    <name type="common">Marine flagellate</name>
    <dbReference type="NCBI Taxonomy" id="33653"/>
    <lineage>
        <taxon>Eukaryota</taxon>
        <taxon>Sar</taxon>
        <taxon>Stramenopiles</taxon>
        <taxon>Bigyra</taxon>
        <taxon>Opalozoa</taxon>
        <taxon>Bicosoecida</taxon>
        <taxon>Cafeteriaceae</taxon>
        <taxon>Cafeteria</taxon>
    </lineage>
</organism>
<dbReference type="Proteomes" id="UP000322899">
    <property type="component" value="Unassembled WGS sequence"/>
</dbReference>
<evidence type="ECO:0000256" key="4">
    <source>
        <dbReference type="SAM" id="MobiDB-lite"/>
    </source>
</evidence>
<feature type="compositionally biased region" description="Polar residues" evidence="4">
    <location>
        <begin position="344"/>
        <end position="353"/>
    </location>
</feature>
<keyword evidence="10" id="KW-1185">Reference proteome</keyword>
<dbReference type="OMA" id="YLQMLPK"/>
<dbReference type="PRINTS" id="PR00721">
    <property type="entry name" value="STOMATIN"/>
</dbReference>
<dbReference type="InterPro" id="IPR032435">
    <property type="entry name" value="STML2-like_C"/>
</dbReference>
<evidence type="ECO:0000313" key="11">
    <source>
        <dbReference type="Proteomes" id="UP000325113"/>
    </source>
</evidence>
<proteinExistence type="inferred from homology"/>
<dbReference type="Pfam" id="PF01145">
    <property type="entry name" value="Band_7"/>
    <property type="match status" value="1"/>
</dbReference>
<evidence type="ECO:0000256" key="2">
    <source>
        <dbReference type="ARBA" id="ARBA00008164"/>
    </source>
</evidence>
<dbReference type="Proteomes" id="UP000323011">
    <property type="component" value="Unassembled WGS sequence"/>
</dbReference>
<comment type="similarity">
    <text evidence="2">Belongs to the band 7/mec-2 family.</text>
</comment>
<feature type="domain" description="Band 7" evidence="5">
    <location>
        <begin position="44"/>
        <end position="202"/>
    </location>
</feature>
<sequence>MAAVMATRRAARQAARGRVAAPVLRTSGARNASSYSNRRLPPSLGVFVVPQQSAWVVERFGKFHEVLEPGLHFAVPFVDRVAYVWSMKEQALSITNQTAVTKDNVTIQIDGVLYVRVTDAEGASYGVEDAIFALQQLAQTTMRSELGKMTLDNTFEERERLNTNIVRAINEAAATWGVKCLRYEIRDILPPTSVRVAMDMQAEAERRRRAEITEADGKKEAIIRRAQAEAQAIYARSEATAESIKRMAHSVVSHGGSEVVAVRLAEQYVQAFAELARKGNTLILPANAGDPAGMVAQALGIYDSLRSKTKEHAAAAAASSAAAEAPAGAPAAPTQDAIADGSLRASSFPSTPLTGAMDDDNMPWRR</sequence>
<dbReference type="InterPro" id="IPR050710">
    <property type="entry name" value="Band7/mec-2_domain"/>
</dbReference>
<evidence type="ECO:0000313" key="8">
    <source>
        <dbReference type="EMBL" id="KAA0178127.1"/>
    </source>
</evidence>
<dbReference type="EMBL" id="VLTN01000001">
    <property type="protein sequence ID" value="KAA0157440.1"/>
    <property type="molecule type" value="Genomic_DNA"/>
</dbReference>
<keyword evidence="3" id="KW-0496">Mitochondrion</keyword>
<reference evidence="9 10" key="1">
    <citation type="submission" date="2019-07" db="EMBL/GenBank/DDBJ databases">
        <title>Genomes of Cafeteria roenbergensis.</title>
        <authorList>
            <person name="Fischer M.G."/>
            <person name="Hackl T."/>
            <person name="Roman M."/>
        </authorList>
    </citation>
    <scope>NUCLEOTIDE SEQUENCE [LARGE SCALE GENOMIC DNA]</scope>
    <source>
        <strain evidence="6 10">BVI</strain>
        <strain evidence="7 11">Cflag</strain>
        <strain evidence="8 9">E4-10P</strain>
    </source>
</reference>
<dbReference type="EMBL" id="VLTM01000068">
    <property type="protein sequence ID" value="KAA0158367.1"/>
    <property type="molecule type" value="Genomic_DNA"/>
</dbReference>
<dbReference type="GO" id="GO:0005886">
    <property type="term" value="C:plasma membrane"/>
    <property type="evidence" value="ECO:0007669"/>
    <property type="project" value="UniProtKB-ARBA"/>
</dbReference>
<feature type="compositionally biased region" description="Acidic residues" evidence="4">
    <location>
        <begin position="357"/>
        <end position="366"/>
    </location>
</feature>
<dbReference type="InterPro" id="IPR001972">
    <property type="entry name" value="Stomatin_HflK_fam"/>
</dbReference>
<feature type="region of interest" description="Disordered" evidence="4">
    <location>
        <begin position="323"/>
        <end position="366"/>
    </location>
</feature>
<feature type="compositionally biased region" description="Low complexity" evidence="4">
    <location>
        <begin position="323"/>
        <end position="333"/>
    </location>
</feature>
<accession>A0A5A8D111</accession>
<dbReference type="FunFam" id="3.30.479.30:FF:000004">
    <property type="entry name" value="Putative membrane protease family, stomatin"/>
    <property type="match status" value="1"/>
</dbReference>
<dbReference type="InterPro" id="IPR036013">
    <property type="entry name" value="Band_7/SPFH_dom_sf"/>
</dbReference>
<dbReference type="CDD" id="cd08829">
    <property type="entry name" value="SPFH_paraslipin"/>
    <property type="match status" value="1"/>
</dbReference>
<dbReference type="PANTHER" id="PTHR43327:SF10">
    <property type="entry name" value="STOMATIN-LIKE PROTEIN 2, MITOCHONDRIAL"/>
    <property type="match status" value="1"/>
</dbReference>
<dbReference type="Gene3D" id="3.30.479.30">
    <property type="entry name" value="Band 7 domain"/>
    <property type="match status" value="1"/>
</dbReference>
<protein>
    <recommendedName>
        <fullName evidence="5">Band 7 domain-containing protein</fullName>
    </recommendedName>
</protein>
<dbReference type="Proteomes" id="UP000325113">
    <property type="component" value="Unassembled WGS sequence"/>
</dbReference>
<dbReference type="GO" id="GO:0007005">
    <property type="term" value="P:mitochondrion organization"/>
    <property type="evidence" value="ECO:0007669"/>
    <property type="project" value="TreeGrafter"/>
</dbReference>
<evidence type="ECO:0000313" key="9">
    <source>
        <dbReference type="Proteomes" id="UP000322899"/>
    </source>
</evidence>
<evidence type="ECO:0000313" key="6">
    <source>
        <dbReference type="EMBL" id="KAA0157440.1"/>
    </source>
</evidence>
<evidence type="ECO:0000256" key="3">
    <source>
        <dbReference type="ARBA" id="ARBA00023128"/>
    </source>
</evidence>
<comment type="subcellular location">
    <subcellularLocation>
        <location evidence="1">Mitochondrion</location>
    </subcellularLocation>
</comment>
<name>A0A5A8D111_CAFRO</name>
<evidence type="ECO:0000259" key="5">
    <source>
        <dbReference type="SMART" id="SM00244"/>
    </source>
</evidence>
<dbReference type="PANTHER" id="PTHR43327">
    <property type="entry name" value="STOMATIN-LIKE PROTEIN 2, MITOCHONDRIAL"/>
    <property type="match status" value="1"/>
</dbReference>
<dbReference type="AlphaFoldDB" id="A0A5A8D111"/>
<dbReference type="EMBL" id="VLTO01000002">
    <property type="protein sequence ID" value="KAA0178127.1"/>
    <property type="molecule type" value="Genomic_DNA"/>
</dbReference>
<dbReference type="SUPFAM" id="SSF117892">
    <property type="entry name" value="Band 7/SPFH domain"/>
    <property type="match status" value="1"/>
</dbReference>
<dbReference type="SMART" id="SM00244">
    <property type="entry name" value="PHB"/>
    <property type="match status" value="1"/>
</dbReference>